<name>A0A4U0Y1Q3_9PEZI</name>
<reference evidence="5 6" key="1">
    <citation type="submission" date="2017-03" db="EMBL/GenBank/DDBJ databases">
        <title>Genomes of endolithic fungi from Antarctica.</title>
        <authorList>
            <person name="Coleine C."/>
            <person name="Masonjones S."/>
            <person name="Stajich J.E."/>
        </authorList>
    </citation>
    <scope>NUCLEOTIDE SEQUENCE [LARGE SCALE GENOMIC DNA]</scope>
    <source>
        <strain evidence="5 6">CCFEE 5184</strain>
    </source>
</reference>
<dbReference type="OrthoDB" id="5371740at2759"/>
<accession>A0A4U0Y1Q3</accession>
<dbReference type="PRINTS" id="PR00080">
    <property type="entry name" value="SDRFAMILY"/>
</dbReference>
<evidence type="ECO:0000313" key="5">
    <source>
        <dbReference type="EMBL" id="TKA83031.1"/>
    </source>
</evidence>
<dbReference type="AlphaFoldDB" id="A0A4U0Y1Q3"/>
<evidence type="ECO:0000256" key="4">
    <source>
        <dbReference type="RuleBase" id="RU000363"/>
    </source>
</evidence>
<dbReference type="GO" id="GO:0005737">
    <property type="term" value="C:cytoplasm"/>
    <property type="evidence" value="ECO:0007669"/>
    <property type="project" value="TreeGrafter"/>
</dbReference>
<evidence type="ECO:0000256" key="3">
    <source>
        <dbReference type="ARBA" id="ARBA00023002"/>
    </source>
</evidence>
<dbReference type="InterPro" id="IPR002347">
    <property type="entry name" value="SDR_fam"/>
</dbReference>
<dbReference type="InterPro" id="IPR036291">
    <property type="entry name" value="NAD(P)-bd_dom_sf"/>
</dbReference>
<dbReference type="GO" id="GO:0016616">
    <property type="term" value="F:oxidoreductase activity, acting on the CH-OH group of donors, NAD or NADP as acceptor"/>
    <property type="evidence" value="ECO:0007669"/>
    <property type="project" value="TreeGrafter"/>
</dbReference>
<dbReference type="Proteomes" id="UP000309340">
    <property type="component" value="Unassembled WGS sequence"/>
</dbReference>
<evidence type="ECO:0000256" key="2">
    <source>
        <dbReference type="ARBA" id="ARBA00022857"/>
    </source>
</evidence>
<sequence length="311" mass="33894">MSNRYRLTPHLKQTSGMAPPTAIITGAASGIGLALTKFLLERGWAVCMADLNEPKEKLNNTLFVKTDVSSWDQQAALFEQAYTWQGRLDFHAANAGIDDRDDIFHSLSSASTKPPKQPNMLCFAVNLHGPYYGIKLAAHYMTLPSTAAGKPKPGGKIVVTSSAAGIYPSPFAPQYAATKHALVGLVRSLAPIAAAVNIKVNAICPALVRTGLAPPGLLEQFTEDQFTPMSTMMRCFSALADFDDVGKEDWVEKGKSGETVEGNLDELTWHQPPGRPDEASYINEEGQNAWAKIYFERNKNFAAMDWVNGKM</sequence>
<dbReference type="PROSITE" id="PS00061">
    <property type="entry name" value="ADH_SHORT"/>
    <property type="match status" value="1"/>
</dbReference>
<protein>
    <submittedName>
        <fullName evidence="5">Uncharacterized protein</fullName>
    </submittedName>
</protein>
<proteinExistence type="inferred from homology"/>
<gene>
    <name evidence="5" type="ORF">B0A55_00830</name>
</gene>
<dbReference type="EMBL" id="NAJQ01000018">
    <property type="protein sequence ID" value="TKA83031.1"/>
    <property type="molecule type" value="Genomic_DNA"/>
</dbReference>
<keyword evidence="2" id="KW-0521">NADP</keyword>
<keyword evidence="6" id="KW-1185">Reference proteome</keyword>
<dbReference type="STRING" id="329884.A0A4U0Y1Q3"/>
<evidence type="ECO:0000256" key="1">
    <source>
        <dbReference type="ARBA" id="ARBA00006484"/>
    </source>
</evidence>
<keyword evidence="3" id="KW-0560">Oxidoreductase</keyword>
<dbReference type="Gene3D" id="3.40.50.720">
    <property type="entry name" value="NAD(P)-binding Rossmann-like Domain"/>
    <property type="match status" value="1"/>
</dbReference>
<dbReference type="PANTHER" id="PTHR44229:SF4">
    <property type="entry name" value="15-HYDROXYPROSTAGLANDIN DEHYDROGENASE [NAD(+)]"/>
    <property type="match status" value="1"/>
</dbReference>
<comment type="similarity">
    <text evidence="1 4">Belongs to the short-chain dehydrogenases/reductases (SDR) family.</text>
</comment>
<dbReference type="PRINTS" id="PR00081">
    <property type="entry name" value="GDHRDH"/>
</dbReference>
<dbReference type="SUPFAM" id="SSF51735">
    <property type="entry name" value="NAD(P)-binding Rossmann-fold domains"/>
    <property type="match status" value="1"/>
</dbReference>
<dbReference type="InterPro" id="IPR020904">
    <property type="entry name" value="Sc_DH/Rdtase_CS"/>
</dbReference>
<comment type="caution">
    <text evidence="5">The sequence shown here is derived from an EMBL/GenBank/DDBJ whole genome shotgun (WGS) entry which is preliminary data.</text>
</comment>
<evidence type="ECO:0000313" key="6">
    <source>
        <dbReference type="Proteomes" id="UP000309340"/>
    </source>
</evidence>
<dbReference type="Pfam" id="PF00106">
    <property type="entry name" value="adh_short"/>
    <property type="match status" value="1"/>
</dbReference>
<dbReference type="PANTHER" id="PTHR44229">
    <property type="entry name" value="15-HYDROXYPROSTAGLANDIN DEHYDROGENASE [NAD(+)]"/>
    <property type="match status" value="1"/>
</dbReference>
<organism evidence="5 6">
    <name type="scientific">Friedmanniomyces simplex</name>
    <dbReference type="NCBI Taxonomy" id="329884"/>
    <lineage>
        <taxon>Eukaryota</taxon>
        <taxon>Fungi</taxon>
        <taxon>Dikarya</taxon>
        <taxon>Ascomycota</taxon>
        <taxon>Pezizomycotina</taxon>
        <taxon>Dothideomycetes</taxon>
        <taxon>Dothideomycetidae</taxon>
        <taxon>Mycosphaerellales</taxon>
        <taxon>Teratosphaeriaceae</taxon>
        <taxon>Friedmanniomyces</taxon>
    </lineage>
</organism>